<dbReference type="InterPro" id="IPR008257">
    <property type="entry name" value="Pept_M19"/>
</dbReference>
<dbReference type="PANTHER" id="PTHR10443">
    <property type="entry name" value="MICROSOMAL DIPEPTIDASE"/>
    <property type="match status" value="1"/>
</dbReference>
<dbReference type="InterPro" id="IPR032466">
    <property type="entry name" value="Metal_Hydrolase"/>
</dbReference>
<sequence>TNTPPSPLTHARTLLRQHPVADGHSGLPWALRQLSWYDLELGESALRTDIPRLREGGVGAMFWSLTLPPEANGERAVSATLDLIDLAGHVIEANPEALRLTRTPSDAADARSHGRIACLLGPAEAHALGDSLGALRALYALGVRSLGLYGTSWAGPQGLTRFGEEVVRECNRLGMLIDLSGSSERTVERTLAVTKAPVVFSRSGAAALTPHPANLSDATLTALRTNKGLCMVPCASARTGPTLTRIADHLDHVREVAGPECVALSGTYDTADEPAEGVEDTSRFPELIAELLRRGWTEPDLAQLTWGNAQRVLRDAVFTARAAQQRRPPSTATIERLDR</sequence>
<proteinExistence type="predicted"/>
<dbReference type="RefSeq" id="WP_165335211.1">
    <property type="nucleotide sequence ID" value="NZ_JAAKZW010000170.1"/>
</dbReference>
<organism evidence="1 2">
    <name type="scientific">Streptomyces mesophilus</name>
    <dbReference type="NCBI Taxonomy" id="1775132"/>
    <lineage>
        <taxon>Bacteria</taxon>
        <taxon>Bacillati</taxon>
        <taxon>Actinomycetota</taxon>
        <taxon>Actinomycetes</taxon>
        <taxon>Kitasatosporales</taxon>
        <taxon>Streptomycetaceae</taxon>
        <taxon>Streptomyces</taxon>
    </lineage>
</organism>
<dbReference type="PROSITE" id="PS51365">
    <property type="entry name" value="RENAL_DIPEPTIDASE_2"/>
    <property type="match status" value="1"/>
</dbReference>
<gene>
    <name evidence="1" type="ORF">G6045_29560</name>
</gene>
<reference evidence="1 2" key="1">
    <citation type="submission" date="2020-02" db="EMBL/GenBank/DDBJ databases">
        <title>Whole-genome analyses of novel actinobacteria.</title>
        <authorList>
            <person name="Sahin N."/>
            <person name="Tokatli A."/>
        </authorList>
    </citation>
    <scope>NUCLEOTIDE SEQUENCE [LARGE SCALE GENOMIC DNA]</scope>
    <source>
        <strain evidence="1 2">YC504</strain>
    </source>
</reference>
<dbReference type="CDD" id="cd01301">
    <property type="entry name" value="rDP_like"/>
    <property type="match status" value="1"/>
</dbReference>
<dbReference type="PANTHER" id="PTHR10443:SF12">
    <property type="entry name" value="DIPEPTIDASE"/>
    <property type="match status" value="1"/>
</dbReference>
<dbReference type="AlphaFoldDB" id="A0A6G4XSU4"/>
<protein>
    <submittedName>
        <fullName evidence="1">Membrane dipeptidase</fullName>
    </submittedName>
</protein>
<dbReference type="EMBL" id="JAAKZW010000170">
    <property type="protein sequence ID" value="NGO79774.1"/>
    <property type="molecule type" value="Genomic_DNA"/>
</dbReference>
<evidence type="ECO:0000313" key="1">
    <source>
        <dbReference type="EMBL" id="NGO79774.1"/>
    </source>
</evidence>
<dbReference type="SUPFAM" id="SSF51556">
    <property type="entry name" value="Metallo-dependent hydrolases"/>
    <property type="match status" value="1"/>
</dbReference>
<name>A0A6G4XSU4_9ACTN</name>
<accession>A0A6G4XSU4</accession>
<dbReference type="Gene3D" id="3.20.20.140">
    <property type="entry name" value="Metal-dependent hydrolases"/>
    <property type="match status" value="1"/>
</dbReference>
<dbReference type="Proteomes" id="UP000481109">
    <property type="component" value="Unassembled WGS sequence"/>
</dbReference>
<dbReference type="GO" id="GO:0006508">
    <property type="term" value="P:proteolysis"/>
    <property type="evidence" value="ECO:0007669"/>
    <property type="project" value="InterPro"/>
</dbReference>
<keyword evidence="2" id="KW-1185">Reference proteome</keyword>
<evidence type="ECO:0000313" key="2">
    <source>
        <dbReference type="Proteomes" id="UP000481109"/>
    </source>
</evidence>
<comment type="caution">
    <text evidence="1">The sequence shown here is derived from an EMBL/GenBank/DDBJ whole genome shotgun (WGS) entry which is preliminary data.</text>
</comment>
<feature type="non-terminal residue" evidence="1">
    <location>
        <position position="1"/>
    </location>
</feature>
<dbReference type="Pfam" id="PF01244">
    <property type="entry name" value="Peptidase_M19"/>
    <property type="match status" value="1"/>
</dbReference>
<dbReference type="GO" id="GO:0070573">
    <property type="term" value="F:metallodipeptidase activity"/>
    <property type="evidence" value="ECO:0007669"/>
    <property type="project" value="InterPro"/>
</dbReference>